<accession>A0A377I6W4</accession>
<evidence type="ECO:0000313" key="3">
    <source>
        <dbReference type="EMBL" id="STO71098.1"/>
    </source>
</evidence>
<reference evidence="1 6" key="2">
    <citation type="submission" date="2018-11" db="EMBL/GenBank/DDBJ databases">
        <title>Sequencing Av. paragallinarum serogroups.</title>
        <authorList>
            <person name="Hellmuth J.E."/>
            <person name="Boucher C.E."/>
            <person name="Cason E.D."/>
        </authorList>
    </citation>
    <scope>NUCLEOTIDE SEQUENCE [LARGE SCALE GENOMIC DNA]</scope>
    <source>
        <strain evidence="1 6">SA-3</strain>
    </source>
</reference>
<proteinExistence type="predicted"/>
<dbReference type="EMBL" id="UGHK01000002">
    <property type="protein sequence ID" value="STO72502.1"/>
    <property type="molecule type" value="Genomic_DNA"/>
</dbReference>
<dbReference type="Proteomes" id="UP000294229">
    <property type="component" value="Unassembled WGS sequence"/>
</dbReference>
<dbReference type="EMBL" id="RQXS01000006">
    <property type="protein sequence ID" value="RZN60801.1"/>
    <property type="molecule type" value="Genomic_DNA"/>
</dbReference>
<evidence type="ECO:0000313" key="2">
    <source>
        <dbReference type="EMBL" id="STO70975.1"/>
    </source>
</evidence>
<evidence type="ECO:0000313" key="6">
    <source>
        <dbReference type="Proteomes" id="UP000294229"/>
    </source>
</evidence>
<dbReference type="EMBL" id="UGHK01000001">
    <property type="protein sequence ID" value="STO70975.1"/>
    <property type="molecule type" value="Genomic_DNA"/>
</dbReference>
<reference evidence="3 5" key="1">
    <citation type="submission" date="2018-06" db="EMBL/GenBank/DDBJ databases">
        <authorList>
            <consortium name="Pathogen Informatics"/>
            <person name="Doyle S."/>
        </authorList>
    </citation>
    <scope>NUCLEOTIDE SEQUENCE [LARGE SCALE GENOMIC DNA]</scope>
    <source>
        <strain evidence="3 5">NCTC11296</strain>
    </source>
</reference>
<evidence type="ECO:0000313" key="1">
    <source>
        <dbReference type="EMBL" id="RZN60801.1"/>
    </source>
</evidence>
<sequence>MNIFEEELKEAELKLKALKLVPEFQGLMMVDAQFVLKQIELILLNFQTVKSDQAKFDEVALKLQAEIQRCQLRLTE</sequence>
<evidence type="ECO:0000313" key="4">
    <source>
        <dbReference type="EMBL" id="STO72502.1"/>
    </source>
</evidence>
<protein>
    <submittedName>
        <fullName evidence="3">Uncharacterized protein</fullName>
    </submittedName>
</protein>
<name>A0A377I6W4_AVIPA</name>
<dbReference type="AlphaFoldDB" id="A0A377I6W4"/>
<dbReference type="RefSeq" id="WP_017805322.1">
    <property type="nucleotide sequence ID" value="NZ_JBANLW010000075.1"/>
</dbReference>
<gene>
    <name evidence="1" type="ORF">EIG79_02620</name>
    <name evidence="2" type="ORF">NCTC11296_00895</name>
    <name evidence="3" type="ORF">NCTC11296_00993</name>
    <name evidence="4" type="ORF">NCTC11296_02430</name>
</gene>
<dbReference type="Proteomes" id="UP000254465">
    <property type="component" value="Unassembled WGS sequence"/>
</dbReference>
<dbReference type="EMBL" id="UGHK01000002">
    <property type="protein sequence ID" value="STO71098.1"/>
    <property type="molecule type" value="Genomic_DNA"/>
</dbReference>
<organism evidence="3 5">
    <name type="scientific">Avibacterium paragallinarum</name>
    <name type="common">Haemophilus gallinarum</name>
    <dbReference type="NCBI Taxonomy" id="728"/>
    <lineage>
        <taxon>Bacteria</taxon>
        <taxon>Pseudomonadati</taxon>
        <taxon>Pseudomonadota</taxon>
        <taxon>Gammaproteobacteria</taxon>
        <taxon>Pasteurellales</taxon>
        <taxon>Pasteurellaceae</taxon>
        <taxon>Avibacterium</taxon>
    </lineage>
</organism>
<evidence type="ECO:0000313" key="5">
    <source>
        <dbReference type="Proteomes" id="UP000254465"/>
    </source>
</evidence>